<comment type="caution">
    <text evidence="1">The sequence shown here is derived from an EMBL/GenBank/DDBJ whole genome shotgun (WGS) entry which is preliminary data.</text>
</comment>
<sequence length="92" mass="10538">MLSNTDLDTHQTLSSIPTDALEYKLVSWTLRLLIEAKGYRNFFRNGRFIGDDILLELGIAYDETKSLSPGELLTLFETHRRHIVSVRQTTPS</sequence>
<accession>A0A501WAD3</accession>
<dbReference type="Proteomes" id="UP000315901">
    <property type="component" value="Unassembled WGS sequence"/>
</dbReference>
<dbReference type="AlphaFoldDB" id="A0A501WAD3"/>
<proteinExistence type="predicted"/>
<evidence type="ECO:0000313" key="1">
    <source>
        <dbReference type="EMBL" id="TPE46589.1"/>
    </source>
</evidence>
<dbReference type="RefSeq" id="WP_140591371.1">
    <property type="nucleotide sequence ID" value="NZ_VFRR01000056.1"/>
</dbReference>
<organism evidence="1 2">
    <name type="scientific">Maribrevibacterium harenarium</name>
    <dbReference type="NCBI Taxonomy" id="2589817"/>
    <lineage>
        <taxon>Bacteria</taxon>
        <taxon>Pseudomonadati</taxon>
        <taxon>Pseudomonadota</taxon>
        <taxon>Gammaproteobacteria</taxon>
        <taxon>Oceanospirillales</taxon>
        <taxon>Oceanospirillaceae</taxon>
        <taxon>Maribrevibacterium</taxon>
    </lineage>
</organism>
<dbReference type="EMBL" id="VFRR01000056">
    <property type="protein sequence ID" value="TPE46589.1"/>
    <property type="molecule type" value="Genomic_DNA"/>
</dbReference>
<reference evidence="1 2" key="1">
    <citation type="submission" date="2019-06" db="EMBL/GenBank/DDBJ databases">
        <title>A novel bacterium of genus Marinomonas, isolated from coastal sand.</title>
        <authorList>
            <person name="Huang H."/>
            <person name="Mo K."/>
            <person name="Hu Y."/>
        </authorList>
    </citation>
    <scope>NUCLEOTIDE SEQUENCE [LARGE SCALE GENOMIC DNA]</scope>
    <source>
        <strain evidence="1 2">HB171799</strain>
    </source>
</reference>
<gene>
    <name evidence="1" type="ORF">FJM67_15830</name>
</gene>
<keyword evidence="2" id="KW-1185">Reference proteome</keyword>
<name>A0A501WAD3_9GAMM</name>
<evidence type="ECO:0000313" key="2">
    <source>
        <dbReference type="Proteomes" id="UP000315901"/>
    </source>
</evidence>
<protein>
    <submittedName>
        <fullName evidence="1">Uncharacterized protein</fullName>
    </submittedName>
</protein>